<proteinExistence type="predicted"/>
<dbReference type="EMBL" id="OU466861">
    <property type="protein sequence ID" value="CAH2066758.1"/>
    <property type="molecule type" value="Genomic_DNA"/>
</dbReference>
<keyword evidence="8" id="KW-0675">Receptor</keyword>
<evidence type="ECO:0000256" key="7">
    <source>
        <dbReference type="ARBA" id="ARBA00023136"/>
    </source>
</evidence>
<evidence type="ECO:0000256" key="10">
    <source>
        <dbReference type="SAM" id="Phobius"/>
    </source>
</evidence>
<evidence type="ECO:0000259" key="11">
    <source>
        <dbReference type="Pfam" id="PF08263"/>
    </source>
</evidence>
<name>A0AAU9SKD1_THLAR</name>
<dbReference type="GO" id="GO:0016020">
    <property type="term" value="C:membrane"/>
    <property type="evidence" value="ECO:0007669"/>
    <property type="project" value="UniProtKB-SubCell"/>
</dbReference>
<dbReference type="Gene3D" id="3.80.10.10">
    <property type="entry name" value="Ribonuclease Inhibitor"/>
    <property type="match status" value="1"/>
</dbReference>
<evidence type="ECO:0000256" key="1">
    <source>
        <dbReference type="ARBA" id="ARBA00004479"/>
    </source>
</evidence>
<keyword evidence="2" id="KW-0433">Leucine-rich repeat</keyword>
<accession>A0AAU9SKD1</accession>
<keyword evidence="3 10" id="KW-0812">Transmembrane</keyword>
<feature type="transmembrane region" description="Helical" evidence="10">
    <location>
        <begin position="7"/>
        <end position="26"/>
    </location>
</feature>
<dbReference type="PANTHER" id="PTHR48061:SF12">
    <property type="entry name" value="DISEASE RESISTANCE LIKE PROTEIN"/>
    <property type="match status" value="1"/>
</dbReference>
<dbReference type="Proteomes" id="UP000836841">
    <property type="component" value="Chromosome 5"/>
</dbReference>
<evidence type="ECO:0000256" key="8">
    <source>
        <dbReference type="ARBA" id="ARBA00023170"/>
    </source>
</evidence>
<keyword evidence="4" id="KW-0732">Signal</keyword>
<evidence type="ECO:0000256" key="6">
    <source>
        <dbReference type="ARBA" id="ARBA00022989"/>
    </source>
</evidence>
<dbReference type="InterPro" id="IPR001611">
    <property type="entry name" value="Leu-rich_rpt"/>
</dbReference>
<evidence type="ECO:0000256" key="3">
    <source>
        <dbReference type="ARBA" id="ARBA00022692"/>
    </source>
</evidence>
<evidence type="ECO:0000313" key="12">
    <source>
        <dbReference type="EMBL" id="CAH2066758.1"/>
    </source>
</evidence>
<feature type="domain" description="Leucine-rich repeat-containing N-terminal plant-type" evidence="11">
    <location>
        <begin position="35"/>
        <end position="73"/>
    </location>
</feature>
<dbReference type="FunFam" id="3.80.10.10:FF:000400">
    <property type="entry name" value="Nuclear pore complex protein NUP107"/>
    <property type="match status" value="1"/>
</dbReference>
<keyword evidence="9" id="KW-0325">Glycoprotein</keyword>
<evidence type="ECO:0000256" key="9">
    <source>
        <dbReference type="ARBA" id="ARBA00023180"/>
    </source>
</evidence>
<evidence type="ECO:0000256" key="4">
    <source>
        <dbReference type="ARBA" id="ARBA00022729"/>
    </source>
</evidence>
<reference evidence="12 13" key="1">
    <citation type="submission" date="2022-03" db="EMBL/GenBank/DDBJ databases">
        <authorList>
            <person name="Nunn A."/>
            <person name="Chopra R."/>
            <person name="Nunn A."/>
            <person name="Contreras Garrido A."/>
        </authorList>
    </citation>
    <scope>NUCLEOTIDE SEQUENCE [LARGE SCALE GENOMIC DNA]</scope>
</reference>
<keyword evidence="13" id="KW-1185">Reference proteome</keyword>
<evidence type="ECO:0000256" key="2">
    <source>
        <dbReference type="ARBA" id="ARBA00022614"/>
    </source>
</evidence>
<keyword evidence="6 10" id="KW-1133">Transmembrane helix</keyword>
<dbReference type="Pfam" id="PF00560">
    <property type="entry name" value="LRR_1"/>
    <property type="match status" value="2"/>
</dbReference>
<keyword evidence="5" id="KW-0677">Repeat</keyword>
<dbReference type="InterPro" id="IPR032675">
    <property type="entry name" value="LRR_dom_sf"/>
</dbReference>
<dbReference type="Pfam" id="PF08263">
    <property type="entry name" value="LRRNT_2"/>
    <property type="match status" value="1"/>
</dbReference>
<dbReference type="InterPro" id="IPR013210">
    <property type="entry name" value="LRR_N_plant-typ"/>
</dbReference>
<dbReference type="SUPFAM" id="SSF52058">
    <property type="entry name" value="L domain-like"/>
    <property type="match status" value="1"/>
</dbReference>
<evidence type="ECO:0000313" key="13">
    <source>
        <dbReference type="Proteomes" id="UP000836841"/>
    </source>
</evidence>
<dbReference type="InterPro" id="IPR046956">
    <property type="entry name" value="RLP23-like"/>
</dbReference>
<keyword evidence="7 10" id="KW-0472">Membrane</keyword>
<sequence length="169" mass="18979">MMIRNHCYCFSGVIGILSSILIHGLASPRLHFCRHDQRETLLEFKDEFRTGETFPSSWNKSSDCCLWEGVECDHKSGQVISLALSDKSLNGSLKTNSSLFNLQYLRELSLYNCNLQGMFPSSLGTLSRLTFVGLRGNALTGEIPSSLGNLSRLETLELGNNHLLKRQFF</sequence>
<dbReference type="PANTHER" id="PTHR48061">
    <property type="entry name" value="LEUCINE-RICH REPEAT RECEPTOR PROTEIN KINASE EMS1-LIKE-RELATED"/>
    <property type="match status" value="1"/>
</dbReference>
<protein>
    <recommendedName>
        <fullName evidence="11">Leucine-rich repeat-containing N-terminal plant-type domain-containing protein</fullName>
    </recommendedName>
</protein>
<organism evidence="12 13">
    <name type="scientific">Thlaspi arvense</name>
    <name type="common">Field penny-cress</name>
    <dbReference type="NCBI Taxonomy" id="13288"/>
    <lineage>
        <taxon>Eukaryota</taxon>
        <taxon>Viridiplantae</taxon>
        <taxon>Streptophyta</taxon>
        <taxon>Embryophyta</taxon>
        <taxon>Tracheophyta</taxon>
        <taxon>Spermatophyta</taxon>
        <taxon>Magnoliopsida</taxon>
        <taxon>eudicotyledons</taxon>
        <taxon>Gunneridae</taxon>
        <taxon>Pentapetalae</taxon>
        <taxon>rosids</taxon>
        <taxon>malvids</taxon>
        <taxon>Brassicales</taxon>
        <taxon>Brassicaceae</taxon>
        <taxon>Thlaspideae</taxon>
        <taxon>Thlaspi</taxon>
    </lineage>
</organism>
<comment type="subcellular location">
    <subcellularLocation>
        <location evidence="1">Membrane</location>
        <topology evidence="1">Single-pass type I membrane protein</topology>
    </subcellularLocation>
</comment>
<dbReference type="AlphaFoldDB" id="A0AAU9SKD1"/>
<gene>
    <name evidence="12" type="ORF">TAV2_LOCUS18266</name>
</gene>
<evidence type="ECO:0000256" key="5">
    <source>
        <dbReference type="ARBA" id="ARBA00022737"/>
    </source>
</evidence>